<comment type="similarity">
    <text evidence="2">Belongs to the PC-esterase family. TBL subfamily.</text>
</comment>
<accession>A0A9J5YA44</accession>
<keyword evidence="3 7" id="KW-0812">Transmembrane</keyword>
<organism evidence="10 11">
    <name type="scientific">Solanum commersonii</name>
    <name type="common">Commerson's wild potato</name>
    <name type="synonym">Commerson's nightshade</name>
    <dbReference type="NCBI Taxonomy" id="4109"/>
    <lineage>
        <taxon>Eukaryota</taxon>
        <taxon>Viridiplantae</taxon>
        <taxon>Streptophyta</taxon>
        <taxon>Embryophyta</taxon>
        <taxon>Tracheophyta</taxon>
        <taxon>Spermatophyta</taxon>
        <taxon>Magnoliopsida</taxon>
        <taxon>eudicotyledons</taxon>
        <taxon>Gunneridae</taxon>
        <taxon>Pentapetalae</taxon>
        <taxon>asterids</taxon>
        <taxon>lamiids</taxon>
        <taxon>Solanales</taxon>
        <taxon>Solanaceae</taxon>
        <taxon>Solanoideae</taxon>
        <taxon>Solaneae</taxon>
        <taxon>Solanum</taxon>
    </lineage>
</organism>
<dbReference type="PANTHER" id="PTHR32285">
    <property type="entry name" value="PROTEIN TRICHOME BIREFRINGENCE-LIKE 9-RELATED"/>
    <property type="match status" value="1"/>
</dbReference>
<dbReference type="InterPro" id="IPR029962">
    <property type="entry name" value="TBL"/>
</dbReference>
<dbReference type="InterPro" id="IPR026057">
    <property type="entry name" value="TBL_C"/>
</dbReference>
<feature type="transmembrane region" description="Helical" evidence="7">
    <location>
        <begin position="12"/>
        <end position="29"/>
    </location>
</feature>
<feature type="domain" description="Trichome birefringence-like C-terminal" evidence="8">
    <location>
        <begin position="257"/>
        <end position="469"/>
    </location>
</feature>
<evidence type="ECO:0000256" key="5">
    <source>
        <dbReference type="ARBA" id="ARBA00022989"/>
    </source>
</evidence>
<protein>
    <recommendedName>
        <fullName evidence="12">Trichome birefringence-like N-terminal domain-containing protein</fullName>
    </recommendedName>
</protein>
<dbReference type="GO" id="GO:0016020">
    <property type="term" value="C:membrane"/>
    <property type="evidence" value="ECO:0007669"/>
    <property type="project" value="UniProtKB-SubCell"/>
</dbReference>
<gene>
    <name evidence="10" type="ORF">H5410_038449</name>
</gene>
<dbReference type="EMBL" id="JACXVP010000007">
    <property type="protein sequence ID" value="KAG5597217.1"/>
    <property type="molecule type" value="Genomic_DNA"/>
</dbReference>
<name>A0A9J5YA44_SOLCO</name>
<evidence type="ECO:0000313" key="11">
    <source>
        <dbReference type="Proteomes" id="UP000824120"/>
    </source>
</evidence>
<evidence type="ECO:0000256" key="2">
    <source>
        <dbReference type="ARBA" id="ARBA00007727"/>
    </source>
</evidence>
<evidence type="ECO:0000256" key="3">
    <source>
        <dbReference type="ARBA" id="ARBA00022692"/>
    </source>
</evidence>
<sequence length="487" mass="56424">METTSKITQKWMLCAFGSFISCFIFLLYLKHNNEAVNFRALRHAMFNMASSPDDSFSPHGNLEISKPARRREDEGDIIRKNSRNKCNIFEGRWIYQSTESPYYEASQCPFLSEQVSCKKNGRPDFDYENWSWEAHDCVIPRFNGRDMLRRLRGKRVIIVGDSLNRNQWESLACLLYSTIPPSRTHLDLSSGYYKVFKAKVNQLRDLLFPMQVPLTGTGTPDAIMHGKSAITHSHMDTSAAPLEYHEFYFCALSDMSDDYNVTVEFYWNPFLVQFDSINAPKVLRLEKLDLSSQHWQGADIMVFNTGHWWVHRGKFKAWDLFEYKGRLVDELKLESAFEVAMRTWANWIDQNVNLTKTTVFFRSISPEHKGQNGCYNKTQPITDMSYLTHFSESLTKIVDRTLSKMKVPVRYLNITKLSQHRVDAHPSVYAKKKGQGLIKRKLNPPQSISDCSHWCLPGMPDTWNRLLYASLLLDHPIDSPSLSHLVS</sequence>
<dbReference type="Pfam" id="PF13839">
    <property type="entry name" value="PC-Esterase"/>
    <property type="match status" value="2"/>
</dbReference>
<keyword evidence="5 7" id="KW-1133">Transmembrane helix</keyword>
<comment type="subcellular location">
    <subcellularLocation>
        <location evidence="1">Membrane</location>
        <topology evidence="1">Single-pass membrane protein</topology>
    </subcellularLocation>
</comment>
<dbReference type="PANTHER" id="PTHR32285:SF38">
    <property type="entry name" value="OS01G0614300 PROTEIN"/>
    <property type="match status" value="1"/>
</dbReference>
<evidence type="ECO:0000259" key="8">
    <source>
        <dbReference type="Pfam" id="PF13839"/>
    </source>
</evidence>
<evidence type="ECO:0000259" key="9">
    <source>
        <dbReference type="Pfam" id="PF14416"/>
    </source>
</evidence>
<dbReference type="OrthoDB" id="737117at2759"/>
<comment type="caution">
    <text evidence="10">The sequence shown here is derived from an EMBL/GenBank/DDBJ whole genome shotgun (WGS) entry which is preliminary data.</text>
</comment>
<evidence type="ECO:0000256" key="7">
    <source>
        <dbReference type="SAM" id="Phobius"/>
    </source>
</evidence>
<keyword evidence="4" id="KW-0735">Signal-anchor</keyword>
<keyword evidence="6 7" id="KW-0472">Membrane</keyword>
<evidence type="ECO:0000313" key="10">
    <source>
        <dbReference type="EMBL" id="KAG5597217.1"/>
    </source>
</evidence>
<feature type="domain" description="Trichome birefringence-like C-terminal" evidence="8">
    <location>
        <begin position="139"/>
        <end position="197"/>
    </location>
</feature>
<proteinExistence type="inferred from homology"/>
<dbReference type="Pfam" id="PF14416">
    <property type="entry name" value="PMR5N"/>
    <property type="match status" value="1"/>
</dbReference>
<evidence type="ECO:0008006" key="12">
    <source>
        <dbReference type="Google" id="ProtNLM"/>
    </source>
</evidence>
<keyword evidence="11" id="KW-1185">Reference proteome</keyword>
<reference evidence="10 11" key="1">
    <citation type="submission" date="2020-09" db="EMBL/GenBank/DDBJ databases">
        <title>De no assembly of potato wild relative species, Solanum commersonii.</title>
        <authorList>
            <person name="Cho K."/>
        </authorList>
    </citation>
    <scope>NUCLEOTIDE SEQUENCE [LARGE SCALE GENOMIC DNA]</scope>
    <source>
        <strain evidence="10">LZ3.2</strain>
        <tissue evidence="10">Leaf</tissue>
    </source>
</reference>
<dbReference type="GO" id="GO:0005794">
    <property type="term" value="C:Golgi apparatus"/>
    <property type="evidence" value="ECO:0007669"/>
    <property type="project" value="TreeGrafter"/>
</dbReference>
<dbReference type="InterPro" id="IPR025846">
    <property type="entry name" value="TBL_N"/>
</dbReference>
<evidence type="ECO:0000256" key="6">
    <source>
        <dbReference type="ARBA" id="ARBA00023136"/>
    </source>
</evidence>
<dbReference type="PROSITE" id="PS51257">
    <property type="entry name" value="PROKAR_LIPOPROTEIN"/>
    <property type="match status" value="1"/>
</dbReference>
<dbReference type="GO" id="GO:0016413">
    <property type="term" value="F:O-acetyltransferase activity"/>
    <property type="evidence" value="ECO:0007669"/>
    <property type="project" value="InterPro"/>
</dbReference>
<dbReference type="AlphaFoldDB" id="A0A9J5YA44"/>
<dbReference type="Proteomes" id="UP000824120">
    <property type="component" value="Chromosome 7"/>
</dbReference>
<evidence type="ECO:0000256" key="1">
    <source>
        <dbReference type="ARBA" id="ARBA00004167"/>
    </source>
</evidence>
<feature type="domain" description="Trichome birefringence-like N-terminal" evidence="9">
    <location>
        <begin position="85"/>
        <end position="137"/>
    </location>
</feature>
<evidence type="ECO:0000256" key="4">
    <source>
        <dbReference type="ARBA" id="ARBA00022968"/>
    </source>
</evidence>